<evidence type="ECO:0000313" key="9">
    <source>
        <dbReference type="EMBL" id="KRX38827.1"/>
    </source>
</evidence>
<proteinExistence type="predicted"/>
<dbReference type="GO" id="GO:0016020">
    <property type="term" value="C:membrane"/>
    <property type="evidence" value="ECO:0007669"/>
    <property type="project" value="UniProtKB-SubCell"/>
</dbReference>
<feature type="transmembrane region" description="Helical" evidence="7">
    <location>
        <begin position="393"/>
        <end position="412"/>
    </location>
</feature>
<dbReference type="InterPro" id="IPR006993">
    <property type="entry name" value="Glut_rich_SH3-bd"/>
</dbReference>
<dbReference type="Pfam" id="PF04908">
    <property type="entry name" value="SH3BGR"/>
    <property type="match status" value="1"/>
</dbReference>
<keyword evidence="2" id="KW-0813">Transport</keyword>
<feature type="compositionally biased region" description="Acidic residues" evidence="6">
    <location>
        <begin position="802"/>
        <end position="832"/>
    </location>
</feature>
<dbReference type="GO" id="GO:0022857">
    <property type="term" value="F:transmembrane transporter activity"/>
    <property type="evidence" value="ECO:0007669"/>
    <property type="project" value="InterPro"/>
</dbReference>
<dbReference type="EMBL" id="JYDJ01000253">
    <property type="protein sequence ID" value="KRX38827.1"/>
    <property type="molecule type" value="Genomic_DNA"/>
</dbReference>
<feature type="transmembrane region" description="Helical" evidence="7">
    <location>
        <begin position="324"/>
        <end position="341"/>
    </location>
</feature>
<dbReference type="InterPro" id="IPR020846">
    <property type="entry name" value="MFS_dom"/>
</dbReference>
<evidence type="ECO:0000256" key="7">
    <source>
        <dbReference type="SAM" id="Phobius"/>
    </source>
</evidence>
<feature type="transmembrane region" description="Helical" evidence="7">
    <location>
        <begin position="57"/>
        <end position="79"/>
    </location>
</feature>
<comment type="subcellular location">
    <subcellularLocation>
        <location evidence="1">Membrane</location>
        <topology evidence="1">Multi-pass membrane protein</topology>
    </subcellularLocation>
</comment>
<accession>A0A0V0TIG8</accession>
<dbReference type="Gene3D" id="3.40.30.10">
    <property type="entry name" value="Glutaredoxin"/>
    <property type="match status" value="1"/>
</dbReference>
<keyword evidence="4 7" id="KW-1133">Transmembrane helix</keyword>
<keyword evidence="10" id="KW-1185">Reference proteome</keyword>
<gene>
    <name evidence="9" type="primary">Sh3beta</name>
    <name evidence="9" type="ORF">T05_2448</name>
</gene>
<dbReference type="InterPro" id="IPR036249">
    <property type="entry name" value="Thioredoxin-like_sf"/>
</dbReference>
<evidence type="ECO:0000313" key="10">
    <source>
        <dbReference type="Proteomes" id="UP000055048"/>
    </source>
</evidence>
<dbReference type="InterPro" id="IPR036259">
    <property type="entry name" value="MFS_trans_sf"/>
</dbReference>
<dbReference type="AlphaFoldDB" id="A0A0V0TIG8"/>
<evidence type="ECO:0000256" key="3">
    <source>
        <dbReference type="ARBA" id="ARBA00022692"/>
    </source>
</evidence>
<dbReference type="Proteomes" id="UP000055048">
    <property type="component" value="Unassembled WGS sequence"/>
</dbReference>
<dbReference type="PANTHER" id="PTHR23506:SF26">
    <property type="entry name" value="MFS-TYPE TRANSPORTER SLC18B1"/>
    <property type="match status" value="1"/>
</dbReference>
<feature type="transmembrane region" description="Helical" evidence="7">
    <location>
        <begin position="124"/>
        <end position="143"/>
    </location>
</feature>
<evidence type="ECO:0000259" key="8">
    <source>
        <dbReference type="PROSITE" id="PS50850"/>
    </source>
</evidence>
<feature type="transmembrane region" description="Helical" evidence="7">
    <location>
        <begin position="257"/>
        <end position="277"/>
    </location>
</feature>
<feature type="transmembrane region" description="Helical" evidence="7">
    <location>
        <begin position="155"/>
        <end position="177"/>
    </location>
</feature>
<comment type="caution">
    <text evidence="9">The sequence shown here is derived from an EMBL/GenBank/DDBJ whole genome shotgun (WGS) entry which is preliminary data.</text>
</comment>
<organism evidence="9 10">
    <name type="scientific">Trichinella murrelli</name>
    <dbReference type="NCBI Taxonomy" id="144512"/>
    <lineage>
        <taxon>Eukaryota</taxon>
        <taxon>Metazoa</taxon>
        <taxon>Ecdysozoa</taxon>
        <taxon>Nematoda</taxon>
        <taxon>Enoplea</taxon>
        <taxon>Dorylaimia</taxon>
        <taxon>Trichinellida</taxon>
        <taxon>Trichinellidae</taxon>
        <taxon>Trichinella</taxon>
    </lineage>
</organism>
<feature type="transmembrane region" description="Helical" evidence="7">
    <location>
        <begin position="91"/>
        <end position="117"/>
    </location>
</feature>
<dbReference type="Pfam" id="PF07690">
    <property type="entry name" value="MFS_1"/>
    <property type="match status" value="1"/>
</dbReference>
<feature type="domain" description="Major facilitator superfamily (MFS) profile" evidence="8">
    <location>
        <begin position="57"/>
        <end position="453"/>
    </location>
</feature>
<reference evidence="9 10" key="1">
    <citation type="submission" date="2015-01" db="EMBL/GenBank/DDBJ databases">
        <title>Evolution of Trichinella species and genotypes.</title>
        <authorList>
            <person name="Korhonen P.K."/>
            <person name="Edoardo P."/>
            <person name="Giuseppe L.R."/>
            <person name="Gasser R.B."/>
        </authorList>
    </citation>
    <scope>NUCLEOTIDE SEQUENCE [LARGE SCALE GENOMIC DNA]</scope>
    <source>
        <strain evidence="9">ISS417</strain>
    </source>
</reference>
<evidence type="ECO:0000256" key="6">
    <source>
        <dbReference type="SAM" id="MobiDB-lite"/>
    </source>
</evidence>
<feature type="compositionally biased region" description="Acidic residues" evidence="6">
    <location>
        <begin position="641"/>
        <end position="662"/>
    </location>
</feature>
<dbReference type="InterPro" id="IPR050930">
    <property type="entry name" value="MFS_Vesicular_Transporter"/>
</dbReference>
<evidence type="ECO:0000256" key="2">
    <source>
        <dbReference type="ARBA" id="ARBA00022448"/>
    </source>
</evidence>
<dbReference type="PROSITE" id="PS50850">
    <property type="entry name" value="MFS"/>
    <property type="match status" value="1"/>
</dbReference>
<protein>
    <submittedName>
        <fullName evidence="9">MFS-type transporter SLC18B1</fullName>
    </submittedName>
</protein>
<evidence type="ECO:0000256" key="1">
    <source>
        <dbReference type="ARBA" id="ARBA00004141"/>
    </source>
</evidence>
<evidence type="ECO:0000256" key="5">
    <source>
        <dbReference type="ARBA" id="ARBA00023136"/>
    </source>
</evidence>
<dbReference type="OrthoDB" id="446368at2759"/>
<feature type="transmembrane region" description="Helical" evidence="7">
    <location>
        <begin position="217"/>
        <end position="237"/>
    </location>
</feature>
<dbReference type="SUPFAM" id="SSF52833">
    <property type="entry name" value="Thioredoxin-like"/>
    <property type="match status" value="1"/>
</dbReference>
<feature type="compositionally biased region" description="Basic and acidic residues" evidence="6">
    <location>
        <begin position="733"/>
        <end position="745"/>
    </location>
</feature>
<dbReference type="STRING" id="144512.A0A0V0TIG8"/>
<feature type="compositionally biased region" description="Acidic residues" evidence="6">
    <location>
        <begin position="704"/>
        <end position="714"/>
    </location>
</feature>
<keyword evidence="3 7" id="KW-0812">Transmembrane</keyword>
<keyword evidence="5 7" id="KW-0472">Membrane</keyword>
<evidence type="ECO:0000256" key="4">
    <source>
        <dbReference type="ARBA" id="ARBA00022989"/>
    </source>
</evidence>
<dbReference type="PANTHER" id="PTHR23506">
    <property type="entry name" value="GH10249P"/>
    <property type="match status" value="1"/>
</dbReference>
<dbReference type="Gene3D" id="1.20.1250.20">
    <property type="entry name" value="MFS general substrate transporter like domains"/>
    <property type="match status" value="2"/>
</dbReference>
<dbReference type="SUPFAM" id="SSF103473">
    <property type="entry name" value="MFS general substrate transporter"/>
    <property type="match status" value="1"/>
</dbReference>
<dbReference type="InterPro" id="IPR011701">
    <property type="entry name" value="MFS"/>
</dbReference>
<feature type="compositionally biased region" description="Polar residues" evidence="6">
    <location>
        <begin position="718"/>
        <end position="730"/>
    </location>
</feature>
<feature type="transmembrane region" description="Helical" evidence="7">
    <location>
        <begin position="353"/>
        <end position="372"/>
    </location>
</feature>
<name>A0A0V0TIG8_9BILA</name>
<feature type="compositionally biased region" description="Acidic residues" evidence="6">
    <location>
        <begin position="746"/>
        <end position="791"/>
    </location>
</feature>
<feature type="region of interest" description="Disordered" evidence="6">
    <location>
        <begin position="612"/>
        <end position="832"/>
    </location>
</feature>
<feature type="transmembrane region" description="Helical" evidence="7">
    <location>
        <begin position="184"/>
        <end position="205"/>
    </location>
</feature>
<feature type="transmembrane region" description="Helical" evidence="7">
    <location>
        <begin position="424"/>
        <end position="445"/>
    </location>
</feature>
<dbReference type="PROSITE" id="PS51354">
    <property type="entry name" value="GLUTAREDOXIN_2"/>
    <property type="match status" value="1"/>
</dbReference>
<sequence>MNQTNNYSACNENEDATTCHFMEHTLEIEANKLEESNFNDEHEFPIKRCYTGQQKSMIAILAGANLSSTIAYSFIAPFYPLEARKHYVGKLAVGVTLGIYELVIFLLSPLLGSFMYFVGPKLQFNMGLFVLAVSTILFGLLKWSPPNGTFVTLSIAVRVVEALGNAAFLTASLALAVQTLPENFASIIGVLETFSGIGYTVGPPLGGFLYDLGGFDLPLWSLGVVLIFTLILSLLIIPEQHDNARRGQLHMTSLLRVPLVLVEIISITFTAASMSFIDPTLEEHLKEFSMSSLNIGLMFLITGAAYCISAPLCGYFIDKLKCPMTFMVAGNILASAGFFIIGPSPLMKATKSILLMSVSLFLIGISMALMLISHFNLCLQAIKNQGYADVGDASGIISGIFNAALSLGAFVGPTAGSLCVEYVGFSWTTTYLCGSAAYAVLLLLLTSTTDEKKIDYEKANIVQESCKAELSVYHHTVLSPLHDAVLNVSAYYEEVQSQSHKRTHTGRRINKFHQNHLLLEFKKHTQHVIMVLDAMRVSYELFDLCDSRDCNKKEKYKEVCASKRNGQLWFPQIFFGEDYCGDYDDFAEAIESNKLNTFLKLAPAETSAINEQEVGVKNVGEDDEAKDSDKPSATTASNGHDDDDDGDVVDEETENKVEEDSESLQKSTHEVSADDSDANFDRGVSSEALEEEVNNEESDKLENTTDENDDEDDESKSGMRSSVENSSDNECSLLKEEHVDEKSIQGEEEEEEEEEEEKEEGEEEEPEENGEEEKKDDDEEEDSEQQQEQEEVNDKAEKEAEKEELDNITEEEEAEAEDELEVEDDEERSDSE</sequence>
<feature type="transmembrane region" description="Helical" evidence="7">
    <location>
        <begin position="297"/>
        <end position="317"/>
    </location>
</feature>
<feature type="compositionally biased region" description="Basic and acidic residues" evidence="6">
    <location>
        <begin position="792"/>
        <end position="801"/>
    </location>
</feature>